<dbReference type="PROSITE" id="PS01124">
    <property type="entry name" value="HTH_ARAC_FAMILY_2"/>
    <property type="match status" value="1"/>
</dbReference>
<dbReference type="GO" id="GO:0003700">
    <property type="term" value="F:DNA-binding transcription factor activity"/>
    <property type="evidence" value="ECO:0007669"/>
    <property type="project" value="InterPro"/>
</dbReference>
<dbReference type="PANTHER" id="PTHR30532">
    <property type="entry name" value="IRON III DICITRATE-BINDING PERIPLASMIC PROTEIN"/>
    <property type="match status" value="1"/>
</dbReference>
<dbReference type="Gene3D" id="1.10.10.60">
    <property type="entry name" value="Homeodomain-like"/>
    <property type="match status" value="2"/>
</dbReference>
<dbReference type="SMART" id="SM00342">
    <property type="entry name" value="HTH_ARAC"/>
    <property type="match status" value="1"/>
</dbReference>
<dbReference type="AlphaFoldDB" id="A0A3T1CYT8"/>
<dbReference type="GO" id="GO:1901678">
    <property type="term" value="P:iron coordination entity transport"/>
    <property type="evidence" value="ECO:0007669"/>
    <property type="project" value="UniProtKB-ARBA"/>
</dbReference>
<evidence type="ECO:0000256" key="3">
    <source>
        <dbReference type="ARBA" id="ARBA00022448"/>
    </source>
</evidence>
<protein>
    <submittedName>
        <fullName evidence="10">Uncharacterized protein</fullName>
    </submittedName>
</protein>
<evidence type="ECO:0000313" key="10">
    <source>
        <dbReference type="EMBL" id="BBI30915.1"/>
    </source>
</evidence>
<keyword evidence="4" id="KW-0732">Signal</keyword>
<dbReference type="PROSITE" id="PS00041">
    <property type="entry name" value="HTH_ARAC_FAMILY_1"/>
    <property type="match status" value="1"/>
</dbReference>
<dbReference type="EMBL" id="AP019400">
    <property type="protein sequence ID" value="BBI30915.1"/>
    <property type="molecule type" value="Genomic_DNA"/>
</dbReference>
<accession>A0A3T1CYT8</accession>
<evidence type="ECO:0000256" key="7">
    <source>
        <dbReference type="ARBA" id="ARBA00023163"/>
    </source>
</evidence>
<dbReference type="Pfam" id="PF12833">
    <property type="entry name" value="HTH_18"/>
    <property type="match status" value="1"/>
</dbReference>
<dbReference type="GO" id="GO:0043565">
    <property type="term" value="F:sequence-specific DNA binding"/>
    <property type="evidence" value="ECO:0007669"/>
    <property type="project" value="InterPro"/>
</dbReference>
<keyword evidence="11" id="KW-1185">Reference proteome</keyword>
<dbReference type="Proteomes" id="UP000289856">
    <property type="component" value="Chromosome"/>
</dbReference>
<evidence type="ECO:0000313" key="11">
    <source>
        <dbReference type="Proteomes" id="UP000289856"/>
    </source>
</evidence>
<dbReference type="KEGG" id="cohn:KCTCHS21_03140"/>
<dbReference type="PROSITE" id="PS50983">
    <property type="entry name" value="FE_B12_PBP"/>
    <property type="match status" value="1"/>
</dbReference>
<organism evidence="10 11">
    <name type="scientific">Cohnella abietis</name>
    <dbReference type="NCBI Taxonomy" id="2507935"/>
    <lineage>
        <taxon>Bacteria</taxon>
        <taxon>Bacillati</taxon>
        <taxon>Bacillota</taxon>
        <taxon>Bacilli</taxon>
        <taxon>Bacillales</taxon>
        <taxon>Paenibacillaceae</taxon>
        <taxon>Cohnella</taxon>
    </lineage>
</organism>
<gene>
    <name evidence="10" type="ORF">KCTCHS21_03140</name>
</gene>
<keyword evidence="7" id="KW-0804">Transcription</keyword>
<name>A0A3T1CYT8_9BACL</name>
<dbReference type="InterPro" id="IPR051313">
    <property type="entry name" value="Bact_iron-sidero_bind"/>
</dbReference>
<sequence>MLNLHFKAAWSSEKWDKALTIWENASISILDIRHRLIEGQTSLQEFKLPAHAFLFALNGPGILRLGEIAYEMERFAMLHLCKGTKISIDALGGWLDFYLILYQPSYNASTFTSGRNIESNPLLYPLAVSVSNPLFYANCFRSMHDQWQHASNHRQLHAKSGFYQLVEQLSIDCKHDHIAALPLDIVQNAIAFMGQNYHLSLTIQGIAESFGISSSQLNRLFKQKLNVGPLEYLKELRIQAAKRYLELYPVSLKEVASATGICDEFYLSRLIKQRFNRTAEQLKQKFTSRMRDMYMEQEDQFPYTHSLSENNYHYQNKGEQIMLNKWKSKLLLTGALSVMLTVTACGNNTGANNAQTNKIPEESSPSAETRIVTTEMGNVEIPIHPQRIIIPYQQGDLLALGIKPVGTSFNDDAVFQEEMGDTAIGIPWETDLEAIMALEPDLIIYTNEEDYDKLSLIAPTVIIPKLYSLNPLERLTLLADLVGKAEKAEELIAQFHKKVADSKLKLEQGGLMDKTVALIEFNEPGSVFIYGNKYGRGGELLYNYLGIKAPQKVIDDIIEHPKDPRYLEVSKEVMADYQGDFIFSDKNWLKMENDPIWKSLTAVKEGKVIQTNSGMFWFNDILSLNAQLEFITEQLLEHAKK</sequence>
<comment type="subcellular location">
    <subcellularLocation>
        <location evidence="1">Cell envelope</location>
    </subcellularLocation>
</comment>
<evidence type="ECO:0000256" key="5">
    <source>
        <dbReference type="ARBA" id="ARBA00023015"/>
    </source>
</evidence>
<dbReference type="GO" id="GO:0030288">
    <property type="term" value="C:outer membrane-bounded periplasmic space"/>
    <property type="evidence" value="ECO:0007669"/>
    <property type="project" value="TreeGrafter"/>
</dbReference>
<comment type="similarity">
    <text evidence="2">Belongs to the bacterial solute-binding protein 8 family.</text>
</comment>
<dbReference type="SUPFAM" id="SSF46689">
    <property type="entry name" value="Homeodomain-like"/>
    <property type="match status" value="1"/>
</dbReference>
<proteinExistence type="inferred from homology"/>
<dbReference type="Gene3D" id="3.40.50.1980">
    <property type="entry name" value="Nitrogenase molybdenum iron protein domain"/>
    <property type="match status" value="2"/>
</dbReference>
<evidence type="ECO:0000256" key="2">
    <source>
        <dbReference type="ARBA" id="ARBA00008814"/>
    </source>
</evidence>
<dbReference type="Pfam" id="PF01497">
    <property type="entry name" value="Peripla_BP_2"/>
    <property type="match status" value="1"/>
</dbReference>
<feature type="domain" description="Fe/B12 periplasmic-binding" evidence="9">
    <location>
        <begin position="385"/>
        <end position="639"/>
    </location>
</feature>
<dbReference type="InterPro" id="IPR018060">
    <property type="entry name" value="HTH_AraC"/>
</dbReference>
<dbReference type="InterPro" id="IPR018062">
    <property type="entry name" value="HTH_AraC-typ_CS"/>
</dbReference>
<keyword evidence="3" id="KW-0813">Transport</keyword>
<evidence type="ECO:0000256" key="6">
    <source>
        <dbReference type="ARBA" id="ARBA00023125"/>
    </source>
</evidence>
<reference evidence="10 11" key="1">
    <citation type="submission" date="2019-01" db="EMBL/GenBank/DDBJ databases">
        <title>Complete genome sequence of Cohnella hallensis HS21 isolated from Korean fir (Abies koreana) rhizospheric soil.</title>
        <authorList>
            <person name="Jiang L."/>
            <person name="Kang S.W."/>
            <person name="Kim S."/>
            <person name="Jung J."/>
            <person name="Kim C.Y."/>
            <person name="Kim D.H."/>
            <person name="Kim S.W."/>
            <person name="Lee J."/>
        </authorList>
    </citation>
    <scope>NUCLEOTIDE SEQUENCE [LARGE SCALE GENOMIC DNA]</scope>
    <source>
        <strain evidence="10 11">HS21</strain>
    </source>
</reference>
<evidence type="ECO:0000256" key="1">
    <source>
        <dbReference type="ARBA" id="ARBA00004196"/>
    </source>
</evidence>
<feature type="domain" description="HTH araC/xylS-type" evidence="8">
    <location>
        <begin position="187"/>
        <end position="285"/>
    </location>
</feature>
<dbReference type="PANTHER" id="PTHR30532:SF29">
    <property type="entry name" value="FE(3+) DICITRATE-BINDING PERIPLASMIC PROTEIN"/>
    <property type="match status" value="1"/>
</dbReference>
<evidence type="ECO:0000259" key="8">
    <source>
        <dbReference type="PROSITE" id="PS01124"/>
    </source>
</evidence>
<keyword evidence="6" id="KW-0238">DNA-binding</keyword>
<dbReference type="InterPro" id="IPR009057">
    <property type="entry name" value="Homeodomain-like_sf"/>
</dbReference>
<evidence type="ECO:0000256" key="4">
    <source>
        <dbReference type="ARBA" id="ARBA00022729"/>
    </source>
</evidence>
<evidence type="ECO:0000259" key="9">
    <source>
        <dbReference type="PROSITE" id="PS50983"/>
    </source>
</evidence>
<dbReference type="SUPFAM" id="SSF53807">
    <property type="entry name" value="Helical backbone' metal receptor"/>
    <property type="match status" value="1"/>
</dbReference>
<dbReference type="InterPro" id="IPR002491">
    <property type="entry name" value="ABC_transptr_periplasmic_BD"/>
</dbReference>
<keyword evidence="5" id="KW-0805">Transcription regulation</keyword>